<dbReference type="Pfam" id="PF01281">
    <property type="entry name" value="Ribosomal_L9_N"/>
    <property type="match status" value="1"/>
</dbReference>
<dbReference type="PANTHER" id="PTHR21368">
    <property type="entry name" value="50S RIBOSOMAL PROTEIN L9"/>
    <property type="match status" value="1"/>
</dbReference>
<evidence type="ECO:0000256" key="4">
    <source>
        <dbReference type="ARBA" id="ARBA00022980"/>
    </source>
</evidence>
<keyword evidence="4 7" id="KW-0689">Ribosomal protein</keyword>
<evidence type="ECO:0000259" key="9">
    <source>
        <dbReference type="PROSITE" id="PS00651"/>
    </source>
</evidence>
<dbReference type="InterPro" id="IPR020070">
    <property type="entry name" value="Ribosomal_bL9_N"/>
</dbReference>
<dbReference type="Gene3D" id="3.10.430.100">
    <property type="entry name" value="Ribosomal protein L9, C-terminal domain"/>
    <property type="match status" value="1"/>
</dbReference>
<dbReference type="InterPro" id="IPR000244">
    <property type="entry name" value="Ribosomal_bL9"/>
</dbReference>
<keyword evidence="3 7" id="KW-0694">RNA-binding</keyword>
<evidence type="ECO:0000256" key="2">
    <source>
        <dbReference type="ARBA" id="ARBA00022730"/>
    </source>
</evidence>
<evidence type="ECO:0000256" key="6">
    <source>
        <dbReference type="ARBA" id="ARBA00035292"/>
    </source>
</evidence>
<evidence type="ECO:0000256" key="1">
    <source>
        <dbReference type="ARBA" id="ARBA00010605"/>
    </source>
</evidence>
<dbReference type="AlphaFoldDB" id="A0A517YTZ2"/>
<comment type="similarity">
    <text evidence="1 7">Belongs to the bacterial ribosomal protein bL9 family.</text>
</comment>
<accession>A0A517YTZ2</accession>
<dbReference type="NCBIfam" id="TIGR00158">
    <property type="entry name" value="L9"/>
    <property type="match status" value="1"/>
</dbReference>
<dbReference type="InterPro" id="IPR020594">
    <property type="entry name" value="Ribosomal_bL9_bac/chp"/>
</dbReference>
<gene>
    <name evidence="7 10" type="primary">rplI</name>
    <name evidence="10" type="ORF">KS4_17470</name>
</gene>
<sequence>MKQIELLLLDNVANCGIVGDVVKVKAGYARNYLVPRGLATIPSEGAIKRLSARRAEVEAEMKALREKHEGIIGKLDGHEITMMRSANEQGVLYGGVTQHEIAEELRGAGFEIEDRHVRIGDQIKRLDSYEIPVVIDKDLKVDIKLWVVSDKPAEELEEKAEVEAEVEADAE</sequence>
<dbReference type="SUPFAM" id="SSF55653">
    <property type="entry name" value="Ribosomal protein L9 C-domain"/>
    <property type="match status" value="1"/>
</dbReference>
<dbReference type="InterPro" id="IPR020069">
    <property type="entry name" value="Ribosomal_bL9_C"/>
</dbReference>
<dbReference type="SUPFAM" id="SSF55658">
    <property type="entry name" value="L9 N-domain-like"/>
    <property type="match status" value="1"/>
</dbReference>
<name>A0A517YTZ2_9BACT</name>
<dbReference type="GO" id="GO:1990904">
    <property type="term" value="C:ribonucleoprotein complex"/>
    <property type="evidence" value="ECO:0007669"/>
    <property type="project" value="UniProtKB-KW"/>
</dbReference>
<evidence type="ECO:0000256" key="7">
    <source>
        <dbReference type="HAMAP-Rule" id="MF_00503"/>
    </source>
</evidence>
<dbReference type="Proteomes" id="UP000317369">
    <property type="component" value="Chromosome"/>
</dbReference>
<evidence type="ECO:0000256" key="3">
    <source>
        <dbReference type="ARBA" id="ARBA00022884"/>
    </source>
</evidence>
<dbReference type="GO" id="GO:0006412">
    <property type="term" value="P:translation"/>
    <property type="evidence" value="ECO:0007669"/>
    <property type="project" value="UniProtKB-UniRule"/>
</dbReference>
<dbReference type="HAMAP" id="MF_00503">
    <property type="entry name" value="Ribosomal_bL9"/>
    <property type="match status" value="1"/>
</dbReference>
<evidence type="ECO:0000313" key="10">
    <source>
        <dbReference type="EMBL" id="QDU33691.1"/>
    </source>
</evidence>
<feature type="domain" description="Ribosomal protein L9" evidence="9">
    <location>
        <begin position="16"/>
        <end position="43"/>
    </location>
</feature>
<dbReference type="EMBL" id="CP036425">
    <property type="protein sequence ID" value="QDU33691.1"/>
    <property type="molecule type" value="Genomic_DNA"/>
</dbReference>
<dbReference type="OrthoDB" id="9788336at2"/>
<keyword evidence="11" id="KW-1185">Reference proteome</keyword>
<dbReference type="KEGG" id="pcor:KS4_17470"/>
<dbReference type="InterPro" id="IPR009027">
    <property type="entry name" value="Ribosomal_bL9/RNase_H1_N"/>
</dbReference>
<evidence type="ECO:0000256" key="5">
    <source>
        <dbReference type="ARBA" id="ARBA00023274"/>
    </source>
</evidence>
<organism evidence="10 11">
    <name type="scientific">Poriferisphaera corsica</name>
    <dbReference type="NCBI Taxonomy" id="2528020"/>
    <lineage>
        <taxon>Bacteria</taxon>
        <taxon>Pseudomonadati</taxon>
        <taxon>Planctomycetota</taxon>
        <taxon>Phycisphaerae</taxon>
        <taxon>Phycisphaerales</taxon>
        <taxon>Phycisphaeraceae</taxon>
        <taxon>Poriferisphaera</taxon>
    </lineage>
</organism>
<dbReference type="Pfam" id="PF03948">
    <property type="entry name" value="Ribosomal_L9_C"/>
    <property type="match status" value="1"/>
</dbReference>
<dbReference type="GO" id="GO:0003735">
    <property type="term" value="F:structural constituent of ribosome"/>
    <property type="evidence" value="ECO:0007669"/>
    <property type="project" value="InterPro"/>
</dbReference>
<evidence type="ECO:0000256" key="8">
    <source>
        <dbReference type="SAM" id="Coils"/>
    </source>
</evidence>
<dbReference type="InterPro" id="IPR036935">
    <property type="entry name" value="Ribosomal_bL9_N_sf"/>
</dbReference>
<dbReference type="InterPro" id="IPR036791">
    <property type="entry name" value="Ribosomal_bL9_C_sf"/>
</dbReference>
<dbReference type="Gene3D" id="3.40.5.10">
    <property type="entry name" value="Ribosomal protein L9, N-terminal domain"/>
    <property type="match status" value="1"/>
</dbReference>
<feature type="coiled-coil region" evidence="8">
    <location>
        <begin position="47"/>
        <end position="74"/>
    </location>
</feature>
<keyword evidence="5 7" id="KW-0687">Ribonucleoprotein</keyword>
<keyword evidence="2 7" id="KW-0699">rRNA-binding</keyword>
<dbReference type="RefSeq" id="WP_145076928.1">
    <property type="nucleotide sequence ID" value="NZ_CP036425.1"/>
</dbReference>
<proteinExistence type="inferred from homology"/>
<reference evidence="10 11" key="1">
    <citation type="submission" date="2019-02" db="EMBL/GenBank/DDBJ databases">
        <title>Deep-cultivation of Planctomycetes and their phenomic and genomic characterization uncovers novel biology.</title>
        <authorList>
            <person name="Wiegand S."/>
            <person name="Jogler M."/>
            <person name="Boedeker C."/>
            <person name="Pinto D."/>
            <person name="Vollmers J."/>
            <person name="Rivas-Marin E."/>
            <person name="Kohn T."/>
            <person name="Peeters S.H."/>
            <person name="Heuer A."/>
            <person name="Rast P."/>
            <person name="Oberbeckmann S."/>
            <person name="Bunk B."/>
            <person name="Jeske O."/>
            <person name="Meyerdierks A."/>
            <person name="Storesund J.E."/>
            <person name="Kallscheuer N."/>
            <person name="Luecker S."/>
            <person name="Lage O.M."/>
            <person name="Pohl T."/>
            <person name="Merkel B.J."/>
            <person name="Hornburger P."/>
            <person name="Mueller R.-W."/>
            <person name="Bruemmer F."/>
            <person name="Labrenz M."/>
            <person name="Spormann A.M."/>
            <person name="Op den Camp H."/>
            <person name="Overmann J."/>
            <person name="Amann R."/>
            <person name="Jetten M.S.M."/>
            <person name="Mascher T."/>
            <person name="Medema M.H."/>
            <person name="Devos D.P."/>
            <person name="Kaster A.-K."/>
            <person name="Ovreas L."/>
            <person name="Rohde M."/>
            <person name="Galperin M.Y."/>
            <person name="Jogler C."/>
        </authorList>
    </citation>
    <scope>NUCLEOTIDE SEQUENCE [LARGE SCALE GENOMIC DNA]</scope>
    <source>
        <strain evidence="10 11">KS4</strain>
    </source>
</reference>
<protein>
    <recommendedName>
        <fullName evidence="6 7">Large ribosomal subunit protein bL9</fullName>
    </recommendedName>
</protein>
<keyword evidence="8" id="KW-0175">Coiled coil</keyword>
<dbReference type="PROSITE" id="PS00651">
    <property type="entry name" value="RIBOSOMAL_L9"/>
    <property type="match status" value="1"/>
</dbReference>
<dbReference type="GO" id="GO:0005840">
    <property type="term" value="C:ribosome"/>
    <property type="evidence" value="ECO:0007669"/>
    <property type="project" value="UniProtKB-KW"/>
</dbReference>
<dbReference type="GO" id="GO:0019843">
    <property type="term" value="F:rRNA binding"/>
    <property type="evidence" value="ECO:0007669"/>
    <property type="project" value="UniProtKB-UniRule"/>
</dbReference>
<evidence type="ECO:0000313" key="11">
    <source>
        <dbReference type="Proteomes" id="UP000317369"/>
    </source>
</evidence>
<comment type="function">
    <text evidence="7">Binds to the 23S rRNA.</text>
</comment>